<dbReference type="AlphaFoldDB" id="A0A284R0H5"/>
<gene>
    <name evidence="2" type="ORF">ARMOST_05530</name>
</gene>
<dbReference type="EMBL" id="FUEG01000003">
    <property type="protein sequence ID" value="SJL02204.1"/>
    <property type="molecule type" value="Genomic_DNA"/>
</dbReference>
<dbReference type="Pfam" id="PF20151">
    <property type="entry name" value="DUF6533"/>
    <property type="match status" value="1"/>
</dbReference>
<dbReference type="InterPro" id="IPR045340">
    <property type="entry name" value="DUF6533"/>
</dbReference>
<protein>
    <recommendedName>
        <fullName evidence="1">DUF6533 domain-containing protein</fullName>
    </recommendedName>
</protein>
<organism evidence="2 3">
    <name type="scientific">Armillaria ostoyae</name>
    <name type="common">Armillaria root rot fungus</name>
    <dbReference type="NCBI Taxonomy" id="47428"/>
    <lineage>
        <taxon>Eukaryota</taxon>
        <taxon>Fungi</taxon>
        <taxon>Dikarya</taxon>
        <taxon>Basidiomycota</taxon>
        <taxon>Agaricomycotina</taxon>
        <taxon>Agaricomycetes</taxon>
        <taxon>Agaricomycetidae</taxon>
        <taxon>Agaricales</taxon>
        <taxon>Marasmiineae</taxon>
        <taxon>Physalacriaceae</taxon>
        <taxon>Armillaria</taxon>
    </lineage>
</organism>
<evidence type="ECO:0000259" key="1">
    <source>
        <dbReference type="Pfam" id="PF20151"/>
    </source>
</evidence>
<dbReference type="OrthoDB" id="2638860at2759"/>
<sequence length="48" mass="5479">MADEEIVRGLGVVRMCQLVATTIVLYDHAITFGQEVEYIWVDIPIRKS</sequence>
<dbReference type="Proteomes" id="UP000219338">
    <property type="component" value="Unassembled WGS sequence"/>
</dbReference>
<feature type="domain" description="DUF6533" evidence="1">
    <location>
        <begin position="16"/>
        <end position="41"/>
    </location>
</feature>
<evidence type="ECO:0000313" key="3">
    <source>
        <dbReference type="Proteomes" id="UP000219338"/>
    </source>
</evidence>
<reference evidence="3" key="1">
    <citation type="journal article" date="2017" name="Nat. Ecol. Evol.">
        <title>Genome expansion and lineage-specific genetic innovations in the forest pathogenic fungi Armillaria.</title>
        <authorList>
            <person name="Sipos G."/>
            <person name="Prasanna A.N."/>
            <person name="Walter M.C."/>
            <person name="O'Connor E."/>
            <person name="Balint B."/>
            <person name="Krizsan K."/>
            <person name="Kiss B."/>
            <person name="Hess J."/>
            <person name="Varga T."/>
            <person name="Slot J."/>
            <person name="Riley R."/>
            <person name="Boka B."/>
            <person name="Rigling D."/>
            <person name="Barry K."/>
            <person name="Lee J."/>
            <person name="Mihaltcheva S."/>
            <person name="LaButti K."/>
            <person name="Lipzen A."/>
            <person name="Waldron R."/>
            <person name="Moloney N.M."/>
            <person name="Sperisen C."/>
            <person name="Kredics L."/>
            <person name="Vagvoelgyi C."/>
            <person name="Patrignani A."/>
            <person name="Fitzpatrick D."/>
            <person name="Nagy I."/>
            <person name="Doyle S."/>
            <person name="Anderson J.B."/>
            <person name="Grigoriev I.V."/>
            <person name="Gueldener U."/>
            <person name="Muensterkoetter M."/>
            <person name="Nagy L.G."/>
        </authorList>
    </citation>
    <scope>NUCLEOTIDE SEQUENCE [LARGE SCALE GENOMIC DNA]</scope>
    <source>
        <strain evidence="3">C18/9</strain>
    </source>
</reference>
<evidence type="ECO:0000313" key="2">
    <source>
        <dbReference type="EMBL" id="SJL02204.1"/>
    </source>
</evidence>
<name>A0A284R0H5_ARMOS</name>
<accession>A0A284R0H5</accession>
<proteinExistence type="predicted"/>
<keyword evidence="3" id="KW-1185">Reference proteome</keyword>